<dbReference type="AlphaFoldDB" id="A0P5I9"/>
<dbReference type="Pfam" id="PF11390">
    <property type="entry name" value="FdsD"/>
    <property type="match status" value="1"/>
</dbReference>
<sequence>MENDHLIKMANQIGSFFKSYPDQEYAAKEIASHLKRFWAPKMRETIKGISARSESMLDDIVRTAINKHL</sequence>
<evidence type="ECO:0000313" key="1">
    <source>
        <dbReference type="EMBL" id="EAV46799.1"/>
    </source>
</evidence>
<dbReference type="InterPro" id="IPR021074">
    <property type="entry name" value="Formate_DH_dsu"/>
</dbReference>
<dbReference type="OrthoDB" id="8527650at2"/>
<reference evidence="1 2" key="1">
    <citation type="submission" date="2006-11" db="EMBL/GenBank/DDBJ databases">
        <authorList>
            <person name="Giovannoni S."/>
            <person name="Vergin K."/>
            <person name="Ferriera S."/>
            <person name="Johnson J."/>
            <person name="Kravitz S."/>
            <person name="Beeson K."/>
            <person name="Sutton G."/>
            <person name="Rogers Y.-H."/>
            <person name="Friedman R."/>
            <person name="Frazier M."/>
            <person name="Venter J.C."/>
        </authorList>
    </citation>
    <scope>NUCLEOTIDE SEQUENCE [LARGE SCALE GENOMIC DNA]</scope>
    <source>
        <strain evidence="1 2">HTCC2181</strain>
    </source>
</reference>
<keyword evidence="2" id="KW-1185">Reference proteome</keyword>
<evidence type="ECO:0000313" key="2">
    <source>
        <dbReference type="Proteomes" id="UP000054262"/>
    </source>
</evidence>
<dbReference type="EMBL" id="AAUX01000001">
    <property type="protein sequence ID" value="EAV46799.1"/>
    <property type="molecule type" value="Genomic_DNA"/>
</dbReference>
<organism evidence="1 2">
    <name type="scientific">Methylophilales bacterium HTCC2181</name>
    <dbReference type="NCBI Taxonomy" id="383631"/>
    <lineage>
        <taxon>Bacteria</taxon>
        <taxon>Pseudomonadati</taxon>
        <taxon>Pseudomonadota</taxon>
        <taxon>Betaproteobacteria</taxon>
        <taxon>Nitrosomonadales</taxon>
        <taxon>OM43 clade</taxon>
    </lineage>
</organism>
<dbReference type="Proteomes" id="UP000054262">
    <property type="component" value="Unassembled WGS sequence"/>
</dbReference>
<proteinExistence type="predicted"/>
<accession>A0P5I9</accession>
<gene>
    <name evidence="1" type="ORF">MB2181_01960</name>
</gene>
<comment type="caution">
    <text evidence="1">The sequence shown here is derived from an EMBL/GenBank/DDBJ whole genome shotgun (WGS) entry which is preliminary data.</text>
</comment>
<name>A0P5I9_9PROT</name>
<protein>
    <submittedName>
        <fullName evidence="1">NAD-dependent formate dehydrogenase delta subunit</fullName>
    </submittedName>
</protein>